<name>A0A9W8HL92_9FUNG</name>
<protein>
    <submittedName>
        <fullName evidence="1">Uncharacterized protein</fullName>
    </submittedName>
</protein>
<dbReference type="EMBL" id="JANBUO010003898">
    <property type="protein sequence ID" value="KAJ2789105.1"/>
    <property type="molecule type" value="Genomic_DNA"/>
</dbReference>
<evidence type="ECO:0000313" key="1">
    <source>
        <dbReference type="EMBL" id="KAJ2789105.1"/>
    </source>
</evidence>
<reference evidence="1" key="1">
    <citation type="submission" date="2022-07" db="EMBL/GenBank/DDBJ databases">
        <title>Phylogenomic reconstructions and comparative analyses of Kickxellomycotina fungi.</title>
        <authorList>
            <person name="Reynolds N.K."/>
            <person name="Stajich J.E."/>
            <person name="Barry K."/>
            <person name="Grigoriev I.V."/>
            <person name="Crous P."/>
            <person name="Smith M.E."/>
        </authorList>
    </citation>
    <scope>NUCLEOTIDE SEQUENCE</scope>
    <source>
        <strain evidence="1">NRRL 1565</strain>
    </source>
</reference>
<accession>A0A9W8HL92</accession>
<comment type="caution">
    <text evidence="1">The sequence shown here is derived from an EMBL/GenBank/DDBJ whole genome shotgun (WGS) entry which is preliminary data.</text>
</comment>
<dbReference type="AlphaFoldDB" id="A0A9W8HL92"/>
<keyword evidence="2" id="KW-1185">Reference proteome</keyword>
<sequence>MSTDDGHEYIFKIFWPEHLCRPLAESGYLVGWVLPGGAVVVACKASFANVSQINGYLEAFHRQHMASIGGLFWNSSEGSASGSWTRKPMALPEIVGYLSREGEGLCEPDPREESGLWIDVFTARTQVGIRDV</sequence>
<evidence type="ECO:0000313" key="2">
    <source>
        <dbReference type="Proteomes" id="UP001140094"/>
    </source>
</evidence>
<feature type="non-terminal residue" evidence="1">
    <location>
        <position position="132"/>
    </location>
</feature>
<dbReference type="OrthoDB" id="70250at2759"/>
<dbReference type="Proteomes" id="UP001140094">
    <property type="component" value="Unassembled WGS sequence"/>
</dbReference>
<proteinExistence type="predicted"/>
<organism evidence="1 2">
    <name type="scientific">Coemansia guatemalensis</name>
    <dbReference type="NCBI Taxonomy" id="2761395"/>
    <lineage>
        <taxon>Eukaryota</taxon>
        <taxon>Fungi</taxon>
        <taxon>Fungi incertae sedis</taxon>
        <taxon>Zoopagomycota</taxon>
        <taxon>Kickxellomycotina</taxon>
        <taxon>Kickxellomycetes</taxon>
        <taxon>Kickxellales</taxon>
        <taxon>Kickxellaceae</taxon>
        <taxon>Coemansia</taxon>
    </lineage>
</organism>
<gene>
    <name evidence="1" type="ORF">H4R20_007242</name>
</gene>